<dbReference type="InterPro" id="IPR014556">
    <property type="entry name" value="UCP029407"/>
</dbReference>
<protein>
    <submittedName>
        <fullName evidence="2">RB109</fullName>
    </submittedName>
</protein>
<accession>Q8KWD3</accession>
<dbReference type="PIRSF" id="PIRSF029407">
    <property type="entry name" value="UCP029407"/>
    <property type="match status" value="1"/>
</dbReference>
<evidence type="ECO:0000256" key="1">
    <source>
        <dbReference type="SAM" id="Coils"/>
    </source>
</evidence>
<keyword evidence="1" id="KW-0175">Coiled coil</keyword>
<dbReference type="EMBL" id="AF416330">
    <property type="protein sequence ID" value="AAN05130.1"/>
    <property type="molecule type" value="Genomic_DNA"/>
</dbReference>
<organism evidence="2">
    <name type="scientific">Ruegeria sp. PR1b</name>
    <dbReference type="NCBI Taxonomy" id="185588"/>
    <lineage>
        <taxon>Bacteria</taxon>
        <taxon>Pseudomonadati</taxon>
        <taxon>Pseudomonadota</taxon>
        <taxon>Alphaproteobacteria</taxon>
        <taxon>Rhodobacterales</taxon>
        <taxon>Roseobacteraceae</taxon>
        <taxon>Ruegeria</taxon>
    </lineage>
</organism>
<keyword evidence="2" id="KW-0614">Plasmid</keyword>
<dbReference type="AlphaFoldDB" id="Q8KWD3"/>
<name>Q8KWD3_9RHOB</name>
<evidence type="ECO:0000313" key="2">
    <source>
        <dbReference type="EMBL" id="AAN05130.1"/>
    </source>
</evidence>
<geneLocation type="plasmid" evidence="2">
    <name>pSD20</name>
</geneLocation>
<reference evidence="2" key="1">
    <citation type="journal article" date="2003" name="Plasmid">
        <title>Nucleotide sequence based characterizations of two cryptic plasmids from the marine bacterium Ruegeria isolate PR1b.</title>
        <authorList>
            <person name="Zhong Z."/>
            <person name="Caspi R."/>
            <person name="Helinski D."/>
            <person name="Knauf V."/>
            <person name="Sykes S."/>
            <person name="O'Byrne C."/>
            <person name="Shea T.P."/>
            <person name="Wilkinson J.E."/>
            <person name="DeLoughery C."/>
            <person name="Toukdarian A."/>
        </authorList>
    </citation>
    <scope>NUCLEOTIDE SEQUENCE</scope>
    <source>
        <strain evidence="2">PR1b</strain>
        <plasmid evidence="2">pSD20</plasmid>
    </source>
</reference>
<feature type="coiled-coil region" evidence="1">
    <location>
        <begin position="326"/>
        <end position="406"/>
    </location>
</feature>
<dbReference type="InterPro" id="IPR027417">
    <property type="entry name" value="P-loop_NTPase"/>
</dbReference>
<dbReference type="Gene3D" id="3.40.50.300">
    <property type="entry name" value="P-loop containing nucleotide triphosphate hydrolases"/>
    <property type="match status" value="1"/>
</dbReference>
<dbReference type="SUPFAM" id="SSF52540">
    <property type="entry name" value="P-loop containing nucleoside triphosphate hydrolases"/>
    <property type="match status" value="1"/>
</dbReference>
<proteinExistence type="predicted"/>
<sequence>MVPCPVENTETRVVVMSEHSSASTARQAVVVLGMHRSGTSALAGVLARLGCALPEQIMPANDFNPKGFYESLGAYNLNDGLLRLEHADWTWWRPLALDWLDSKIGQQELDRGTTMLAQEYGDAPLFVLKDPRICILLPYWTRLFAQMEIAPFYIHTHRSPVEVARSLERREGWPLVRGLLLWLRYELEAEAQTRGQPRAFTSYDQLLQDWRGALADIQTRCGLDLPVEVTPEICEEVEGFLSADLRHSTEALVCDGSLIEQWIGGCAQVLGRWAAEGEDPEGRAALDQIRKAFDAAMPLFGAASAGQEAELAAVEAQLGQADAERLAEREHAARKYDELLQKMQAETAQLQAVMQAEKAQMEAAIEAEKTRMEAAIEAEKTRMEAAIEAEKTKAQTRLRLMQVEQQKAYEVDLSTALSGQRRHAEMRQEELRAEWQRAVAARDQAQALVVHRDEEIERLRRDLERQIIDREVLEQREQALRQSTSWRLTAPLRWVVNGLRGRA</sequence>